<evidence type="ECO:0000256" key="2">
    <source>
        <dbReference type="ARBA" id="ARBA00022803"/>
    </source>
</evidence>
<keyword evidence="5" id="KW-0732">Signal</keyword>
<dbReference type="Pfam" id="PF00226">
    <property type="entry name" value="DnaJ"/>
    <property type="match status" value="1"/>
</dbReference>
<dbReference type="SUPFAM" id="SSF46565">
    <property type="entry name" value="Chaperone J-domain"/>
    <property type="match status" value="1"/>
</dbReference>
<dbReference type="InterPro" id="IPR019734">
    <property type="entry name" value="TPR_rpt"/>
</dbReference>
<gene>
    <name evidence="7" type="ORF">CBRE1094_LOCUS42973</name>
</gene>
<evidence type="ECO:0000256" key="5">
    <source>
        <dbReference type="SAM" id="SignalP"/>
    </source>
</evidence>
<dbReference type="SMART" id="SM00271">
    <property type="entry name" value="DnaJ"/>
    <property type="match status" value="1"/>
</dbReference>
<dbReference type="PROSITE" id="PS50076">
    <property type="entry name" value="DNAJ_2"/>
    <property type="match status" value="1"/>
</dbReference>
<accession>A0A7S2JDY8</accession>
<evidence type="ECO:0000256" key="1">
    <source>
        <dbReference type="ARBA" id="ARBA00022737"/>
    </source>
</evidence>
<feature type="signal peptide" evidence="5">
    <location>
        <begin position="1"/>
        <end position="30"/>
    </location>
</feature>
<feature type="region of interest" description="Disordered" evidence="4">
    <location>
        <begin position="452"/>
        <end position="478"/>
    </location>
</feature>
<protein>
    <recommendedName>
        <fullName evidence="6">J domain-containing protein</fullName>
    </recommendedName>
</protein>
<dbReference type="PROSITE" id="PS00636">
    <property type="entry name" value="DNAJ_1"/>
    <property type="match status" value="1"/>
</dbReference>
<evidence type="ECO:0000256" key="4">
    <source>
        <dbReference type="SAM" id="MobiDB-lite"/>
    </source>
</evidence>
<proteinExistence type="predicted"/>
<dbReference type="InterPro" id="IPR018253">
    <property type="entry name" value="DnaJ_domain_CS"/>
</dbReference>
<dbReference type="EMBL" id="HBGU01078785">
    <property type="protein sequence ID" value="CAD9545208.1"/>
    <property type="molecule type" value="Transcribed_RNA"/>
</dbReference>
<dbReference type="PANTHER" id="PTHR45188:SF2">
    <property type="entry name" value="DNAJ HOMOLOG SUBFAMILY C MEMBER 7"/>
    <property type="match status" value="1"/>
</dbReference>
<dbReference type="AlphaFoldDB" id="A0A7S2JDY8"/>
<dbReference type="SMART" id="SM00028">
    <property type="entry name" value="TPR"/>
    <property type="match status" value="2"/>
</dbReference>
<keyword evidence="1" id="KW-0677">Repeat</keyword>
<feature type="chain" id="PRO_5030516179" description="J domain-containing protein" evidence="5">
    <location>
        <begin position="31"/>
        <end position="487"/>
    </location>
</feature>
<keyword evidence="2 3" id="KW-0802">TPR repeat</keyword>
<dbReference type="PRINTS" id="PR00625">
    <property type="entry name" value="JDOMAIN"/>
</dbReference>
<dbReference type="PANTHER" id="PTHR45188">
    <property type="entry name" value="DNAJ PROTEIN P58IPK HOMOLOG"/>
    <property type="match status" value="1"/>
</dbReference>
<dbReference type="PROSITE" id="PS50005">
    <property type="entry name" value="TPR"/>
    <property type="match status" value="1"/>
</dbReference>
<dbReference type="SUPFAM" id="SSF48452">
    <property type="entry name" value="TPR-like"/>
    <property type="match status" value="1"/>
</dbReference>
<evidence type="ECO:0000313" key="7">
    <source>
        <dbReference type="EMBL" id="CAD9545208.1"/>
    </source>
</evidence>
<evidence type="ECO:0000256" key="3">
    <source>
        <dbReference type="PROSITE-ProRule" id="PRU00339"/>
    </source>
</evidence>
<dbReference type="Gene3D" id="1.10.287.110">
    <property type="entry name" value="DnaJ domain"/>
    <property type="match status" value="1"/>
</dbReference>
<dbReference type="InterPro" id="IPR036869">
    <property type="entry name" value="J_dom_sf"/>
</dbReference>
<reference evidence="7" key="1">
    <citation type="submission" date="2021-01" db="EMBL/GenBank/DDBJ databases">
        <authorList>
            <person name="Corre E."/>
            <person name="Pelletier E."/>
            <person name="Niang G."/>
            <person name="Scheremetjew M."/>
            <person name="Finn R."/>
            <person name="Kale V."/>
            <person name="Holt S."/>
            <person name="Cochrane G."/>
            <person name="Meng A."/>
            <person name="Brown T."/>
            <person name="Cohen L."/>
        </authorList>
    </citation>
    <scope>NUCLEOTIDE SEQUENCE</scope>
    <source>
        <strain evidence="7">UTEX LB 985</strain>
    </source>
</reference>
<sequence length="487" mass="54737">MGRFRRFASRSMSLTHIHMGFVAMLGVVAGDTCEDGGPWPCHEEGCPAPTISCTELKNDCNRAFKDVFQSPPTDGGINGYTPIWSACKRTCKRCDEPKAASAAGASSRCIKWRQTGDCSPTGKRQASEDRDCHVKIQKGWSGYCECEGGVRAGESGCNHEEFTCTDKCEQQWAWLREQRTKRAEVDAAGGASSAEDEEFSADDAFSQLYKRGKQFYVMGNTELALRHFREGLKLDPEHKKCKADYKQAKKLAKVMEKIDAIMGKEVEGKGRLKALEREEQYEDARVLLDEALAIGPPAVYRATLYRDLCICNTKLRRQEDAISMCAMHTKHDSGSIDSKLLNADALLLNEQFEEAMAEYRKVIEMDEHSKPAREGLQQAEKLLKRSKEIDYYKLLNVSRSASTREIKSAYRKLAVTWHPDKNVGDPEAEIKFKAISQAHEVLTDDEMRRKYDAGEDITGNPGEGEQQQQGGGHWMHHGGQHVHVHFR</sequence>
<name>A0A7S2JDY8_9EUKA</name>
<evidence type="ECO:0000259" key="6">
    <source>
        <dbReference type="PROSITE" id="PS50076"/>
    </source>
</evidence>
<dbReference type="CDD" id="cd06257">
    <property type="entry name" value="DnaJ"/>
    <property type="match status" value="1"/>
</dbReference>
<dbReference type="InterPro" id="IPR011990">
    <property type="entry name" value="TPR-like_helical_dom_sf"/>
</dbReference>
<feature type="repeat" description="TPR" evidence="3">
    <location>
        <begin position="205"/>
        <end position="238"/>
    </location>
</feature>
<dbReference type="InterPro" id="IPR001623">
    <property type="entry name" value="DnaJ_domain"/>
</dbReference>
<feature type="domain" description="J" evidence="6">
    <location>
        <begin position="390"/>
        <end position="455"/>
    </location>
</feature>
<dbReference type="Gene3D" id="1.25.40.10">
    <property type="entry name" value="Tetratricopeptide repeat domain"/>
    <property type="match status" value="1"/>
</dbReference>
<organism evidence="7">
    <name type="scientific">Haptolina brevifila</name>
    <dbReference type="NCBI Taxonomy" id="156173"/>
    <lineage>
        <taxon>Eukaryota</taxon>
        <taxon>Haptista</taxon>
        <taxon>Haptophyta</taxon>
        <taxon>Prymnesiophyceae</taxon>
        <taxon>Prymnesiales</taxon>
        <taxon>Prymnesiaceae</taxon>
        <taxon>Haptolina</taxon>
    </lineage>
</organism>